<dbReference type="Proteomes" id="UP000007882">
    <property type="component" value="Chromosome"/>
</dbReference>
<dbReference type="RefSeq" id="WP_014444699.1">
    <property type="nucleotide sequence ID" value="NC_017093.1"/>
</dbReference>
<keyword evidence="1" id="KW-0378">Hydrolase</keyword>
<dbReference type="GO" id="GO:0016787">
    <property type="term" value="F:hydrolase activity"/>
    <property type="evidence" value="ECO:0007669"/>
    <property type="project" value="UniProtKB-KW"/>
</dbReference>
<dbReference type="InterPro" id="IPR050300">
    <property type="entry name" value="GDXG_lipolytic_enzyme"/>
</dbReference>
<dbReference type="EMBL" id="AP012319">
    <property type="protein sequence ID" value="BAL89810.1"/>
    <property type="molecule type" value="Genomic_DNA"/>
</dbReference>
<dbReference type="Pfam" id="PF07859">
    <property type="entry name" value="Abhydrolase_3"/>
    <property type="match status" value="1"/>
</dbReference>
<dbReference type="Gene3D" id="3.40.50.1820">
    <property type="entry name" value="alpha/beta hydrolase"/>
    <property type="match status" value="1"/>
</dbReference>
<protein>
    <recommendedName>
        <fullName evidence="2">Alpha/beta hydrolase fold-3 domain-containing protein</fullName>
    </recommendedName>
</protein>
<dbReference type="HOGENOM" id="CLU_012494_6_2_11"/>
<accession>I0H9X3</accession>
<dbReference type="PANTHER" id="PTHR48081">
    <property type="entry name" value="AB HYDROLASE SUPERFAMILY PROTEIN C4A8.06C"/>
    <property type="match status" value="1"/>
</dbReference>
<dbReference type="PATRIC" id="fig|512565.3.peg.4575"/>
<dbReference type="KEGG" id="ams:AMIS_45900"/>
<dbReference type="AlphaFoldDB" id="I0H9X3"/>
<evidence type="ECO:0000313" key="4">
    <source>
        <dbReference type="Proteomes" id="UP000007882"/>
    </source>
</evidence>
<reference evidence="3 4" key="1">
    <citation type="submission" date="2012-02" db="EMBL/GenBank/DDBJ databases">
        <title>Complete genome sequence of Actinoplanes missouriensis 431 (= NBRC 102363).</title>
        <authorList>
            <person name="Ohnishi Y."/>
            <person name="Ishikawa J."/>
            <person name="Sekine M."/>
            <person name="Hosoyama A."/>
            <person name="Harada T."/>
            <person name="Narita H."/>
            <person name="Hata T."/>
            <person name="Konno Y."/>
            <person name="Tutikane K."/>
            <person name="Fujita N."/>
            <person name="Horinouchi S."/>
            <person name="Hayakawa M."/>
        </authorList>
    </citation>
    <scope>NUCLEOTIDE SEQUENCE [LARGE SCALE GENOMIC DNA]</scope>
    <source>
        <strain evidence="4">ATCC 14538 / DSM 43046 / CBS 188.64 / JCM 3121 / NBRC 102363 / NCIMB 12654 / NRRL B-3342 / UNCC 431</strain>
    </source>
</reference>
<dbReference type="SUPFAM" id="SSF53474">
    <property type="entry name" value="alpha/beta-Hydrolases"/>
    <property type="match status" value="1"/>
</dbReference>
<name>I0H9X3_ACTM4</name>
<proteinExistence type="predicted"/>
<dbReference type="eggNOG" id="COG0657">
    <property type="taxonomic scope" value="Bacteria"/>
</dbReference>
<evidence type="ECO:0000313" key="3">
    <source>
        <dbReference type="EMBL" id="BAL89810.1"/>
    </source>
</evidence>
<evidence type="ECO:0000259" key="2">
    <source>
        <dbReference type="Pfam" id="PF07859"/>
    </source>
</evidence>
<dbReference type="InterPro" id="IPR029058">
    <property type="entry name" value="AB_hydrolase_fold"/>
</dbReference>
<gene>
    <name evidence="3" type="ordered locus">AMIS_45900</name>
</gene>
<sequence length="309" mass="32514">MTPLDEAARMLVDGSRLPPFHYAIGPDDARRALRLVQAPPAAMPGVEHRVVAVPTAAGDLTTHVITPSGPPAAPRPAILYAHGGGWLTGGWETHHRLAVRMCRDTGAIVVMPAYTRVPEARHPVAIGQLAAALGWIRDGGLPTGADLPADRDRIALVGDCAGATMTLELALREGGAARTLVLLYPLGLPAAGDRSARAFATGAGLRLADVRHLHQRYAPRARYPDPLAAEDVSGLPPTLLITAEVDPTRDTAERLGNRLRAAGVPVTAARYLGTVHDFAVLDALRWTPAAEAALGQVTDHLRDAFGVVA</sequence>
<keyword evidence="4" id="KW-1185">Reference proteome</keyword>
<evidence type="ECO:0000256" key="1">
    <source>
        <dbReference type="ARBA" id="ARBA00022801"/>
    </source>
</evidence>
<dbReference type="STRING" id="512565.AMIS_45900"/>
<dbReference type="PANTHER" id="PTHR48081:SF8">
    <property type="entry name" value="ALPHA_BETA HYDROLASE FOLD-3 DOMAIN-CONTAINING PROTEIN-RELATED"/>
    <property type="match status" value="1"/>
</dbReference>
<dbReference type="InterPro" id="IPR013094">
    <property type="entry name" value="AB_hydrolase_3"/>
</dbReference>
<dbReference type="OrthoDB" id="3181909at2"/>
<feature type="domain" description="Alpha/beta hydrolase fold-3" evidence="2">
    <location>
        <begin position="78"/>
        <end position="279"/>
    </location>
</feature>
<organism evidence="3 4">
    <name type="scientific">Actinoplanes missouriensis (strain ATCC 14538 / DSM 43046 / CBS 188.64 / JCM 3121 / NBRC 102363 / NCIMB 12654 / NRRL B-3342 / UNCC 431)</name>
    <dbReference type="NCBI Taxonomy" id="512565"/>
    <lineage>
        <taxon>Bacteria</taxon>
        <taxon>Bacillati</taxon>
        <taxon>Actinomycetota</taxon>
        <taxon>Actinomycetes</taxon>
        <taxon>Micromonosporales</taxon>
        <taxon>Micromonosporaceae</taxon>
        <taxon>Actinoplanes</taxon>
    </lineage>
</organism>